<proteinExistence type="predicted"/>
<protein>
    <submittedName>
        <fullName evidence="1">Predicted protein</fullName>
    </submittedName>
</protein>
<reference evidence="2" key="1">
    <citation type="submission" date="2008-07" db="EMBL/GenBank/DDBJ databases">
        <title>Annotation of Ajellomyces capsulatus strain H88.</title>
        <authorList>
            <person name="Champion M."/>
            <person name="Cuomo C."/>
            <person name="Ma L.-J."/>
            <person name="Henn M.R."/>
            <person name="Sil A."/>
            <person name="Goldman B."/>
            <person name="Young S.K."/>
            <person name="Kodira C.D."/>
            <person name="Zeng Q."/>
            <person name="Koehrsen M."/>
            <person name="Alvarado L."/>
            <person name="Berlin A."/>
            <person name="Borenstein D."/>
            <person name="Chen Z."/>
            <person name="Engels R."/>
            <person name="Freedman E."/>
            <person name="Gellesch M."/>
            <person name="Goldberg J."/>
            <person name="Griggs A."/>
            <person name="Gujja S."/>
            <person name="Heiman D."/>
            <person name="Hepburn T."/>
            <person name="Howarth C."/>
            <person name="Jen D."/>
            <person name="Larson L."/>
            <person name="Lewis B."/>
            <person name="Mehta T."/>
            <person name="Park D."/>
            <person name="Pearson M."/>
            <person name="Roberts A."/>
            <person name="Saif S."/>
            <person name="Shea T."/>
            <person name="Shenoy N."/>
            <person name="Sisk P."/>
            <person name="Stolte C."/>
            <person name="Sykes S."/>
            <person name="Walk T."/>
            <person name="White J."/>
            <person name="Yandava C."/>
            <person name="Klein B."/>
            <person name="McEwen J.G."/>
            <person name="Puccia R."/>
            <person name="Goldman G.H."/>
            <person name="Felipe M.S."/>
            <person name="Nino-Vega G."/>
            <person name="San-Blas G."/>
            <person name="Taylor J."/>
            <person name="Mendoza L."/>
            <person name="Galagan J."/>
            <person name="Nusbaum C."/>
            <person name="Birren B."/>
        </authorList>
    </citation>
    <scope>NUCLEOTIDE SEQUENCE [LARGE SCALE GENOMIC DNA]</scope>
    <source>
        <strain evidence="2">H88</strain>
    </source>
</reference>
<organism evidence="2">
    <name type="scientific">Ajellomyces capsulatus (strain H88)</name>
    <name type="common">Darling's disease fungus</name>
    <name type="synonym">Histoplasma capsulatum</name>
    <dbReference type="NCBI Taxonomy" id="544711"/>
    <lineage>
        <taxon>Eukaryota</taxon>
        <taxon>Fungi</taxon>
        <taxon>Dikarya</taxon>
        <taxon>Ascomycota</taxon>
        <taxon>Pezizomycotina</taxon>
        <taxon>Eurotiomycetes</taxon>
        <taxon>Eurotiomycetidae</taxon>
        <taxon>Onygenales</taxon>
        <taxon>Ajellomycetaceae</taxon>
        <taxon>Histoplasma</taxon>
    </lineage>
</organism>
<dbReference type="Proteomes" id="UP000008142">
    <property type="component" value="Unassembled WGS sequence"/>
</dbReference>
<accession>F0UPF9</accession>
<dbReference type="HOGENOM" id="CLU_1844525_0_0_1"/>
<gene>
    <name evidence="1" type="ORF">HCEG_06180</name>
</gene>
<sequence length="139" mass="16691">MHPILVNTLSPPNIHNPHPLLHSPECLLVQNTMRLRRMRTCQHHTIRYCQRSFQRTMIHRTTQRHLKTYTLPRSQKVMYLHPHRQRPKRNLLPNPHNAQDAIAQRVRIRHHIALNFKVPRAAQFEQPTLAERRVQERGK</sequence>
<dbReference type="EMBL" id="DS990640">
    <property type="protein sequence ID" value="EGC46965.1"/>
    <property type="molecule type" value="Genomic_DNA"/>
</dbReference>
<evidence type="ECO:0000313" key="2">
    <source>
        <dbReference type="Proteomes" id="UP000008142"/>
    </source>
</evidence>
<name>F0UPF9_AJEC8</name>
<dbReference type="OrthoDB" id="10542648at2759"/>
<evidence type="ECO:0000313" key="1">
    <source>
        <dbReference type="EMBL" id="EGC46965.1"/>
    </source>
</evidence>
<dbReference type="AlphaFoldDB" id="F0UPF9"/>